<evidence type="ECO:0000256" key="2">
    <source>
        <dbReference type="ARBA" id="ARBA00005386"/>
    </source>
</evidence>
<accession>A0AAQ1GE76</accession>
<organism evidence="11 12">
    <name type="scientific">Paraburkholderia tropica</name>
    <dbReference type="NCBI Taxonomy" id="92647"/>
    <lineage>
        <taxon>Bacteria</taxon>
        <taxon>Pseudomonadati</taxon>
        <taxon>Pseudomonadota</taxon>
        <taxon>Betaproteobacteria</taxon>
        <taxon>Burkholderiales</taxon>
        <taxon>Burkholderiaceae</taxon>
        <taxon>Paraburkholderia</taxon>
    </lineage>
</organism>
<evidence type="ECO:0000313" key="11">
    <source>
        <dbReference type="EMBL" id="SEJ48213.1"/>
    </source>
</evidence>
<evidence type="ECO:0000256" key="1">
    <source>
        <dbReference type="ARBA" id="ARBA00004922"/>
    </source>
</evidence>
<gene>
    <name evidence="11" type="ORF">SAMN05216550_105135</name>
</gene>
<evidence type="ECO:0000313" key="12">
    <source>
        <dbReference type="Proteomes" id="UP000183529"/>
    </source>
</evidence>
<reference evidence="11 12" key="1">
    <citation type="submission" date="2016-10" db="EMBL/GenBank/DDBJ databases">
        <authorList>
            <person name="Varghese N."/>
            <person name="Submissions S."/>
        </authorList>
    </citation>
    <scope>NUCLEOTIDE SEQUENCE [LARGE SCALE GENOMIC DNA]</scope>
    <source>
        <strain evidence="11 12">LMG 22274</strain>
    </source>
</reference>
<dbReference type="InterPro" id="IPR011990">
    <property type="entry name" value="TPR-like_helical_dom_sf"/>
</dbReference>
<evidence type="ECO:0000256" key="7">
    <source>
        <dbReference type="ARBA" id="ARBA00022803"/>
    </source>
</evidence>
<evidence type="ECO:0000256" key="5">
    <source>
        <dbReference type="ARBA" id="ARBA00022679"/>
    </source>
</evidence>
<dbReference type="RefSeq" id="WP_074982821.1">
    <property type="nucleotide sequence ID" value="NZ_CADFGN010000002.1"/>
</dbReference>
<feature type="domain" description="O-GlcNAc transferase C-terminal" evidence="10">
    <location>
        <begin position="581"/>
        <end position="757"/>
    </location>
</feature>
<dbReference type="Pfam" id="PF13844">
    <property type="entry name" value="Glyco_transf_41"/>
    <property type="match status" value="2"/>
</dbReference>
<comment type="caution">
    <text evidence="11">The sequence shown here is derived from an EMBL/GenBank/DDBJ whole genome shotgun (WGS) entry which is preliminary data.</text>
</comment>
<dbReference type="Gene3D" id="3.40.50.2000">
    <property type="entry name" value="Glycogen Phosphorylase B"/>
    <property type="match status" value="1"/>
</dbReference>
<dbReference type="InterPro" id="IPR019734">
    <property type="entry name" value="TPR_rpt"/>
</dbReference>
<dbReference type="Pfam" id="PF13432">
    <property type="entry name" value="TPR_16"/>
    <property type="match status" value="2"/>
</dbReference>
<feature type="repeat" description="TPR" evidence="8">
    <location>
        <begin position="57"/>
        <end position="90"/>
    </location>
</feature>
<dbReference type="SUPFAM" id="SSF48452">
    <property type="entry name" value="TPR-like"/>
    <property type="match status" value="1"/>
</dbReference>
<keyword evidence="5 11" id="KW-0808">Transferase</keyword>
<evidence type="ECO:0000256" key="4">
    <source>
        <dbReference type="ARBA" id="ARBA00022676"/>
    </source>
</evidence>
<feature type="compositionally biased region" description="Acidic residues" evidence="9">
    <location>
        <begin position="171"/>
        <end position="181"/>
    </location>
</feature>
<feature type="compositionally biased region" description="Low complexity" evidence="9">
    <location>
        <begin position="141"/>
        <end position="155"/>
    </location>
</feature>
<proteinExistence type="inferred from homology"/>
<dbReference type="PANTHER" id="PTHR44835:SF1">
    <property type="entry name" value="PROTEIN O-GLCNAC TRANSFERASE"/>
    <property type="match status" value="1"/>
</dbReference>
<feature type="repeat" description="TPR" evidence="8">
    <location>
        <begin position="296"/>
        <end position="329"/>
    </location>
</feature>
<comment type="pathway">
    <text evidence="1">Protein modification; protein glycosylation.</text>
</comment>
<comment type="similarity">
    <text evidence="2">Belongs to the glycosyltransferase 41 family. O-GlcNAc transferase subfamily.</text>
</comment>
<dbReference type="Pfam" id="PF14559">
    <property type="entry name" value="TPR_19"/>
    <property type="match status" value="1"/>
</dbReference>
<evidence type="ECO:0000256" key="8">
    <source>
        <dbReference type="PROSITE-ProRule" id="PRU00339"/>
    </source>
</evidence>
<evidence type="ECO:0000256" key="6">
    <source>
        <dbReference type="ARBA" id="ARBA00022737"/>
    </source>
</evidence>
<feature type="region of interest" description="Disordered" evidence="9">
    <location>
        <begin position="137"/>
        <end position="185"/>
    </location>
</feature>
<name>A0AAQ1GE76_9BURK</name>
<dbReference type="Proteomes" id="UP000183529">
    <property type="component" value="Unassembled WGS sequence"/>
</dbReference>
<dbReference type="Gene3D" id="3.40.50.11380">
    <property type="match status" value="1"/>
</dbReference>
<dbReference type="Gene3D" id="1.25.40.10">
    <property type="entry name" value="Tetratricopeptide repeat domain"/>
    <property type="match status" value="2"/>
</dbReference>
<evidence type="ECO:0000256" key="3">
    <source>
        <dbReference type="ARBA" id="ARBA00011970"/>
    </source>
</evidence>
<protein>
    <recommendedName>
        <fullName evidence="3">protein O-GlcNAc transferase</fullName>
        <ecNumber evidence="3">2.4.1.255</ecNumber>
    </recommendedName>
</protein>
<evidence type="ECO:0000256" key="9">
    <source>
        <dbReference type="SAM" id="MobiDB-lite"/>
    </source>
</evidence>
<keyword evidence="7 8" id="KW-0802">TPR repeat</keyword>
<dbReference type="InterPro" id="IPR051939">
    <property type="entry name" value="Glycosyltr_41/O-GlcNAc_trsf"/>
</dbReference>
<evidence type="ECO:0000259" key="10">
    <source>
        <dbReference type="Pfam" id="PF13844"/>
    </source>
</evidence>
<dbReference type="EMBL" id="FNZM01000005">
    <property type="protein sequence ID" value="SEJ48213.1"/>
    <property type="molecule type" value="Genomic_DNA"/>
</dbReference>
<keyword evidence="4" id="KW-0328">Glycosyltransferase</keyword>
<sequence>MTAFLTPDRPASPAAEAQHNRDVALAMQSAIEHHRQQQYDAAAALYRSVLQIAGDYADAHYHLGVLLMQTGRPADAVPHFEAALGQVPKNGQIWVYYINALVASEQTEAARMALELARQHGLPEPAVQTLRARIEGEDEAPVAAAPAPDTAVEAEASADDEGAPEAVAESASEEAAPESDEADKRVKLDVRRASAKEIRQFQQLVSSGKLDAALKAGRRLTQQYPSHGDCWIELGRVLQSTGHYGEAVEAAEHAARLLPNHLAAQLVLADRLVVARQYGRAAAHCERVLEKHPENAALHRNLGSALLELGRIDEGFAELRRAVELAPNNAIEIDALATALGKHGLFDEAEATYRRALELAPMQASTHSNLLFYLMHKPDFDAASLFAEFREFAARHEAPLLGKRVPHANDRDPARQLRIGFVSGDLINHPVAYFFLSVLEHLARDSSLSLHIYSNYLMTDAFTDRIRRHAQTWTEVFGMNDQAVAQKIRDDRIDILIDLSGHTGRNRLVAFAHKPAPVQASWIGNPSTTGLDSVDYYLSDRFVTPFESFERCFSEKLVFLPALAPFKPHPDAPDVNELPALKNGYITFGSFSRIVKISNDVVALWARVLREVPDSRMIIGAVAAKDQMIKLTQMFADEGIEVSRISFLKRAGVTTYLQQHNLIDVSLDTFPFGNSTTTMQALWMGVPTMTLPGDSMASRSSTGWLSLLGLDAAFVAQDKDDFVRKCAALAADPTALAIVRSELREYCRQSVLIDAEAIAHAASRAFRIMWQRWCDGLAPEHFEVEAQVDRTSAAMVVEAVPAELAPAPTAVPAPAREARPTSTEGVQAAAVAEAIAATSAIAQAGAVPASQPAALRPCYEQVVVLCPVVTTGGPEALHQLAHVINANGGNAEMAYYGQGSSLIEDGSVLRAAYAPNAEFEAAYARYAPTPLKQAPLTPSTLIIFPEVQAARARKFPGAKRAVWWLSVDNAIGSIPELADPAYAAELLSEPGILHLYQSDYARRFLERHGAREILPLFDFINRDYLDADLSASAPPRKLIGLFPRKGGALASRFVGKHPDLPFALIQNMSREQVRATLAQCAVYIDFGHHPGKDRVPREAAVSGAVVFLHERGAASCYADHPLDSFYLFREQDIESGLLHAKITTVLARHAEHFAKQRLYRQRVLLEVDEFALQVKTAFFEKQSRT</sequence>
<dbReference type="SMART" id="SM00028">
    <property type="entry name" value="TPR"/>
    <property type="match status" value="6"/>
</dbReference>
<dbReference type="PROSITE" id="PS50005">
    <property type="entry name" value="TPR"/>
    <property type="match status" value="3"/>
</dbReference>
<dbReference type="GO" id="GO:0097363">
    <property type="term" value="F:protein O-acetylglucosaminyltransferase activity"/>
    <property type="evidence" value="ECO:0007669"/>
    <property type="project" value="UniProtKB-EC"/>
</dbReference>
<dbReference type="EC" id="2.4.1.255" evidence="3"/>
<feature type="repeat" description="TPR" evidence="8">
    <location>
        <begin position="228"/>
        <end position="261"/>
    </location>
</feature>
<keyword evidence="6" id="KW-0677">Repeat</keyword>
<dbReference type="PANTHER" id="PTHR44835">
    <property type="entry name" value="UDP-N-ACETYLGLUCOSAMINE--PEPTIDE N-ACETYLGLUCOSAMINYLTRANSFERASE SPINDLY-RELATED"/>
    <property type="match status" value="1"/>
</dbReference>
<dbReference type="InterPro" id="IPR029489">
    <property type="entry name" value="OGT/SEC/SPY_C"/>
</dbReference>
<dbReference type="AlphaFoldDB" id="A0AAQ1GE76"/>
<feature type="domain" description="O-GlcNAc transferase C-terminal" evidence="10">
    <location>
        <begin position="413"/>
        <end position="562"/>
    </location>
</feature>